<evidence type="ECO:0000256" key="1">
    <source>
        <dbReference type="ARBA" id="ARBA00005194"/>
    </source>
</evidence>
<dbReference type="SUPFAM" id="SSF51735">
    <property type="entry name" value="NAD(P)-binding Rossmann-fold domains"/>
    <property type="match status" value="1"/>
</dbReference>
<gene>
    <name evidence="6" type="ORF">TSPGSL018_9796</name>
</gene>
<dbReference type="CDD" id="cd05233">
    <property type="entry name" value="SDR_c"/>
    <property type="match status" value="1"/>
</dbReference>
<organism evidence="6">
    <name type="scientific">Tetraselmis sp. GSL018</name>
    <dbReference type="NCBI Taxonomy" id="582737"/>
    <lineage>
        <taxon>Eukaryota</taxon>
        <taxon>Viridiplantae</taxon>
        <taxon>Chlorophyta</taxon>
        <taxon>core chlorophytes</taxon>
        <taxon>Chlorodendrophyceae</taxon>
        <taxon>Chlorodendrales</taxon>
        <taxon>Chlorodendraceae</taxon>
        <taxon>Tetraselmis</taxon>
    </lineage>
</organism>
<dbReference type="PRINTS" id="PR00081">
    <property type="entry name" value="GDHRDH"/>
</dbReference>
<evidence type="ECO:0000256" key="4">
    <source>
        <dbReference type="ARBA" id="ARBA00048508"/>
    </source>
</evidence>
<dbReference type="InterPro" id="IPR036291">
    <property type="entry name" value="NAD(P)-bd_dom_sf"/>
</dbReference>
<dbReference type="InterPro" id="IPR002347">
    <property type="entry name" value="SDR_fam"/>
</dbReference>
<dbReference type="InterPro" id="IPR050259">
    <property type="entry name" value="SDR"/>
</dbReference>
<dbReference type="Gene3D" id="3.40.50.720">
    <property type="entry name" value="NAD(P)-binding Rossmann-like Domain"/>
    <property type="match status" value="1"/>
</dbReference>
<comment type="catalytic activity">
    <reaction evidence="4">
        <text>a (3R)-hydroxyacyl-[ACP] + NADP(+) = a 3-oxoacyl-[ACP] + NADPH + H(+)</text>
        <dbReference type="Rhea" id="RHEA:17397"/>
        <dbReference type="Rhea" id="RHEA-COMP:9916"/>
        <dbReference type="Rhea" id="RHEA-COMP:9945"/>
        <dbReference type="ChEBI" id="CHEBI:15378"/>
        <dbReference type="ChEBI" id="CHEBI:57783"/>
        <dbReference type="ChEBI" id="CHEBI:58349"/>
        <dbReference type="ChEBI" id="CHEBI:78776"/>
        <dbReference type="ChEBI" id="CHEBI:78827"/>
        <dbReference type="EC" id="1.1.1.100"/>
    </reaction>
</comment>
<comment type="pathway">
    <text evidence="1">Lipid metabolism; fatty acid biosynthesis.</text>
</comment>
<name>A0A061SD48_9CHLO</name>
<dbReference type="EC" id="1.1.1.100" evidence="3"/>
<evidence type="ECO:0000313" key="6">
    <source>
        <dbReference type="EMBL" id="JAC80646.1"/>
    </source>
</evidence>
<dbReference type="AlphaFoldDB" id="A0A061SD48"/>
<dbReference type="GO" id="GO:0004316">
    <property type="term" value="F:3-oxoacyl-[acyl-carrier-protein] reductase (NADPH) activity"/>
    <property type="evidence" value="ECO:0007669"/>
    <property type="project" value="UniProtKB-EC"/>
</dbReference>
<evidence type="ECO:0000256" key="2">
    <source>
        <dbReference type="ARBA" id="ARBA00006484"/>
    </source>
</evidence>
<dbReference type="PRINTS" id="PR00080">
    <property type="entry name" value="SDRFAMILY"/>
</dbReference>
<accession>A0A061SD48</accession>
<dbReference type="PANTHER" id="PTHR42879">
    <property type="entry name" value="3-OXOACYL-(ACYL-CARRIER-PROTEIN) REDUCTASE"/>
    <property type="match status" value="1"/>
</dbReference>
<evidence type="ECO:0000256" key="5">
    <source>
        <dbReference type="RuleBase" id="RU000363"/>
    </source>
</evidence>
<comment type="similarity">
    <text evidence="2 5">Belongs to the short-chain dehydrogenases/reductases (SDR) family.</text>
</comment>
<evidence type="ECO:0000256" key="3">
    <source>
        <dbReference type="ARBA" id="ARBA00012948"/>
    </source>
</evidence>
<protein>
    <recommendedName>
        <fullName evidence="3">3-oxoacyl-[acyl-carrier-protein] reductase</fullName>
        <ecNumber evidence="3">1.1.1.100</ecNumber>
    </recommendedName>
</protein>
<proteinExistence type="inferred from homology"/>
<sequence length="228" mass="24222">MPNLQGEWAVITGAGRGIGRAIAVSLAAEGCKLALIARSKDQLEQTAAECRQNGCPKTLVLATDLSKPSEVDRVCDTVLAECGRVEILVNNAGFVCEGNPLSGNPDEWETMLQVCLHAPMRITRRLTPAMAEGMSGYVINIGSVAAIEPMSAGAGAYAAAKHGLRGWSLSSYLTLVTSREAIKDKVLPDRMIQPSDIADAVKFVLHSTKGCVPEEINLRLALSAYKDA</sequence>
<dbReference type="PANTHER" id="PTHR42879:SF2">
    <property type="entry name" value="3-OXOACYL-[ACYL-CARRIER-PROTEIN] REDUCTASE FABG"/>
    <property type="match status" value="1"/>
</dbReference>
<dbReference type="EMBL" id="GBEZ01004582">
    <property type="protein sequence ID" value="JAC80646.1"/>
    <property type="molecule type" value="Transcribed_RNA"/>
</dbReference>
<dbReference type="Pfam" id="PF00106">
    <property type="entry name" value="adh_short"/>
    <property type="match status" value="1"/>
</dbReference>
<reference evidence="6" key="1">
    <citation type="submission" date="2014-05" db="EMBL/GenBank/DDBJ databases">
        <title>The transcriptome of the halophilic microalga Tetraselmis sp. GSL018 isolated from the Great Salt Lake, Utah.</title>
        <authorList>
            <person name="Jinkerson R.E."/>
            <person name="D'Adamo S."/>
            <person name="Posewitz M.C."/>
        </authorList>
    </citation>
    <scope>NUCLEOTIDE SEQUENCE</scope>
    <source>
        <strain evidence="6">GSL018</strain>
    </source>
</reference>